<evidence type="ECO:0000313" key="1">
    <source>
        <dbReference type="EMBL" id="EYB84091.1"/>
    </source>
</evidence>
<dbReference type="AlphaFoldDB" id="A0A016S0V4"/>
<reference evidence="2" key="1">
    <citation type="journal article" date="2015" name="Nat. Genet.">
        <title>The genome and transcriptome of the zoonotic hookworm Ancylostoma ceylanicum identify infection-specific gene families.</title>
        <authorList>
            <person name="Schwarz E.M."/>
            <person name="Hu Y."/>
            <person name="Antoshechkin I."/>
            <person name="Miller M.M."/>
            <person name="Sternberg P.W."/>
            <person name="Aroian R.V."/>
        </authorList>
    </citation>
    <scope>NUCLEOTIDE SEQUENCE</scope>
    <source>
        <strain evidence="2">HY135</strain>
    </source>
</reference>
<keyword evidence="2" id="KW-1185">Reference proteome</keyword>
<gene>
    <name evidence="1" type="primary">Acey_s0323.g2498</name>
    <name evidence="1" type="ORF">Y032_0323g2498</name>
</gene>
<organism evidence="1 2">
    <name type="scientific">Ancylostoma ceylanicum</name>
    <dbReference type="NCBI Taxonomy" id="53326"/>
    <lineage>
        <taxon>Eukaryota</taxon>
        <taxon>Metazoa</taxon>
        <taxon>Ecdysozoa</taxon>
        <taxon>Nematoda</taxon>
        <taxon>Chromadorea</taxon>
        <taxon>Rhabditida</taxon>
        <taxon>Rhabditina</taxon>
        <taxon>Rhabditomorpha</taxon>
        <taxon>Strongyloidea</taxon>
        <taxon>Ancylostomatidae</taxon>
        <taxon>Ancylostomatinae</taxon>
        <taxon>Ancylostoma</taxon>
    </lineage>
</organism>
<comment type="caution">
    <text evidence="1">The sequence shown here is derived from an EMBL/GenBank/DDBJ whole genome shotgun (WGS) entry which is preliminary data.</text>
</comment>
<name>A0A016S0V4_9BILA</name>
<accession>A0A016S0V4</accession>
<dbReference type="Proteomes" id="UP000024635">
    <property type="component" value="Unassembled WGS sequence"/>
</dbReference>
<proteinExistence type="predicted"/>
<protein>
    <submittedName>
        <fullName evidence="1">Uncharacterized protein</fullName>
    </submittedName>
</protein>
<evidence type="ECO:0000313" key="2">
    <source>
        <dbReference type="Proteomes" id="UP000024635"/>
    </source>
</evidence>
<dbReference type="EMBL" id="JARK01001659">
    <property type="protein sequence ID" value="EYB84091.1"/>
    <property type="molecule type" value="Genomic_DNA"/>
</dbReference>
<sequence>MPTTEGLIEASTNVLIAVYTLVEGELQTAIYPDQDETLHTGCGAFYLEWAVRRNSAIGQFAQVTNRTSRPHRPSQSCRSSSIPSIVEELDIVHCYIDIKRDGSTTFY</sequence>